<feature type="domain" description="FYVE-type" evidence="5">
    <location>
        <begin position="211"/>
        <end position="285"/>
    </location>
</feature>
<accession>A0A813DT51</accession>
<keyword evidence="1" id="KW-0479">Metal-binding</keyword>
<keyword evidence="2 4" id="KW-0863">Zinc-finger</keyword>
<dbReference type="Proteomes" id="UP000654075">
    <property type="component" value="Unassembled WGS sequence"/>
</dbReference>
<protein>
    <recommendedName>
        <fullName evidence="5">FYVE-type domain-containing protein</fullName>
    </recommendedName>
</protein>
<organism evidence="6 7">
    <name type="scientific">Polarella glacialis</name>
    <name type="common">Dinoflagellate</name>
    <dbReference type="NCBI Taxonomy" id="89957"/>
    <lineage>
        <taxon>Eukaryota</taxon>
        <taxon>Sar</taxon>
        <taxon>Alveolata</taxon>
        <taxon>Dinophyceae</taxon>
        <taxon>Suessiales</taxon>
        <taxon>Suessiaceae</taxon>
        <taxon>Polarella</taxon>
    </lineage>
</organism>
<dbReference type="PROSITE" id="PS50178">
    <property type="entry name" value="ZF_FYVE"/>
    <property type="match status" value="1"/>
</dbReference>
<evidence type="ECO:0000259" key="5">
    <source>
        <dbReference type="PROSITE" id="PS50178"/>
    </source>
</evidence>
<dbReference type="GO" id="GO:0008270">
    <property type="term" value="F:zinc ion binding"/>
    <property type="evidence" value="ECO:0007669"/>
    <property type="project" value="UniProtKB-KW"/>
</dbReference>
<sequence>MWDDAGTGSRFARLNLLHWSKARSVIEIAAELGDLQGQRAVRVYAKGAPQGVEEERELVFASPAEASSVLRCNSYDCSTDEFDVFDAIGDFRLRQADVHQSEAVFSWPPSVPQELCRQCIECGAPATDHCEVCGLALCSQPRFPVPRCISIQPLLAGTNAPERLRTCRRCVSYAESRALARTVLRSAKATAFRAAVAGEPPVRRRLFVRSLEEADDCAACGRVFLHLVGSQRHRCRGCRRALCAVCFCGNFTCMGTGMCPHKIALPHDGFLLQEKVCKDCLPVARIRLVARDAVKSIHSTGIKYAEHGLRVRTYLEDPPGFPMYVQDYVDTAAMKAVRAANLAVGGARMLTPLLSLPYALGVQAAHAAWNYGQYGLLGIFFSSEISEGIQTLSTMSSAIEAIEPREMLIGMLYLSAHQRHTFGTSPDGAHEEAMAAGQAQGCQKHLLTTNKQHCN</sequence>
<dbReference type="EMBL" id="CAJNNV010003347">
    <property type="protein sequence ID" value="CAE8588835.1"/>
    <property type="molecule type" value="Genomic_DNA"/>
</dbReference>
<evidence type="ECO:0000256" key="2">
    <source>
        <dbReference type="ARBA" id="ARBA00022771"/>
    </source>
</evidence>
<proteinExistence type="predicted"/>
<evidence type="ECO:0000256" key="3">
    <source>
        <dbReference type="ARBA" id="ARBA00022833"/>
    </source>
</evidence>
<keyword evidence="7" id="KW-1185">Reference proteome</keyword>
<evidence type="ECO:0000256" key="4">
    <source>
        <dbReference type="PROSITE-ProRule" id="PRU00091"/>
    </source>
</evidence>
<evidence type="ECO:0000313" key="7">
    <source>
        <dbReference type="Proteomes" id="UP000654075"/>
    </source>
</evidence>
<comment type="caution">
    <text evidence="6">The sequence shown here is derived from an EMBL/GenBank/DDBJ whole genome shotgun (WGS) entry which is preliminary data.</text>
</comment>
<evidence type="ECO:0000313" key="6">
    <source>
        <dbReference type="EMBL" id="CAE8588835.1"/>
    </source>
</evidence>
<gene>
    <name evidence="6" type="ORF">PGLA1383_LOCUS7618</name>
</gene>
<dbReference type="AlphaFoldDB" id="A0A813DT51"/>
<keyword evidence="3" id="KW-0862">Zinc</keyword>
<name>A0A813DT51_POLGL</name>
<evidence type="ECO:0000256" key="1">
    <source>
        <dbReference type="ARBA" id="ARBA00022723"/>
    </source>
</evidence>
<dbReference type="InterPro" id="IPR017455">
    <property type="entry name" value="Znf_FYVE-rel"/>
</dbReference>
<reference evidence="6" key="1">
    <citation type="submission" date="2021-02" db="EMBL/GenBank/DDBJ databases">
        <authorList>
            <person name="Dougan E. K."/>
            <person name="Rhodes N."/>
            <person name="Thang M."/>
            <person name="Chan C."/>
        </authorList>
    </citation>
    <scope>NUCLEOTIDE SEQUENCE</scope>
</reference>